<evidence type="ECO:0000256" key="2">
    <source>
        <dbReference type="ARBA" id="ARBA00007647"/>
    </source>
</evidence>
<dbReference type="Pfam" id="PF01697">
    <property type="entry name" value="Glyco_transf_92"/>
    <property type="match status" value="1"/>
</dbReference>
<dbReference type="AlphaFoldDB" id="A0A7E4URB0"/>
<reference evidence="7" key="1">
    <citation type="journal article" date="2013" name="Genetics">
        <title>The draft genome and transcriptome of Panagrellus redivivus are shaped by the harsh demands of a free-living lifestyle.</title>
        <authorList>
            <person name="Srinivasan J."/>
            <person name="Dillman A.R."/>
            <person name="Macchietto M.G."/>
            <person name="Heikkinen L."/>
            <person name="Lakso M."/>
            <person name="Fracchia K.M."/>
            <person name="Antoshechkin I."/>
            <person name="Mortazavi A."/>
            <person name="Wong G."/>
            <person name="Sternberg P.W."/>
        </authorList>
    </citation>
    <scope>NUCLEOTIDE SEQUENCE [LARGE SCALE GENOMIC DNA]</scope>
    <source>
        <strain evidence="7">MT8872</strain>
    </source>
</reference>
<comment type="subcellular location">
    <subcellularLocation>
        <location evidence="1">Membrane</location>
        <topology evidence="1">Single-pass membrane protein</topology>
    </subcellularLocation>
</comment>
<evidence type="ECO:0000256" key="6">
    <source>
        <dbReference type="RuleBase" id="RU366017"/>
    </source>
</evidence>
<evidence type="ECO:0000313" key="7">
    <source>
        <dbReference type="Proteomes" id="UP000492821"/>
    </source>
</evidence>
<evidence type="ECO:0000256" key="5">
    <source>
        <dbReference type="ARBA" id="ARBA00023136"/>
    </source>
</evidence>
<keyword evidence="4 6" id="KW-0808">Transferase</keyword>
<keyword evidence="5" id="KW-0472">Membrane</keyword>
<keyword evidence="3 6" id="KW-0328">Glycosyltransferase</keyword>
<evidence type="ECO:0000256" key="4">
    <source>
        <dbReference type="ARBA" id="ARBA00022679"/>
    </source>
</evidence>
<dbReference type="InterPro" id="IPR008166">
    <property type="entry name" value="Glyco_transf_92"/>
</dbReference>
<evidence type="ECO:0000313" key="8">
    <source>
        <dbReference type="WBParaSite" id="Pan_g11516.t1"/>
    </source>
</evidence>
<reference evidence="8" key="2">
    <citation type="submission" date="2020-10" db="UniProtKB">
        <authorList>
            <consortium name="WormBaseParasite"/>
        </authorList>
    </citation>
    <scope>IDENTIFICATION</scope>
</reference>
<organism evidence="7 8">
    <name type="scientific">Panagrellus redivivus</name>
    <name type="common">Microworm</name>
    <dbReference type="NCBI Taxonomy" id="6233"/>
    <lineage>
        <taxon>Eukaryota</taxon>
        <taxon>Metazoa</taxon>
        <taxon>Ecdysozoa</taxon>
        <taxon>Nematoda</taxon>
        <taxon>Chromadorea</taxon>
        <taxon>Rhabditida</taxon>
        <taxon>Tylenchina</taxon>
        <taxon>Panagrolaimomorpha</taxon>
        <taxon>Panagrolaimoidea</taxon>
        <taxon>Panagrolaimidae</taxon>
        <taxon>Panagrellus</taxon>
    </lineage>
</organism>
<dbReference type="Proteomes" id="UP000492821">
    <property type="component" value="Unassembled WGS sequence"/>
</dbReference>
<evidence type="ECO:0000256" key="1">
    <source>
        <dbReference type="ARBA" id="ARBA00004167"/>
    </source>
</evidence>
<dbReference type="GO" id="GO:0016757">
    <property type="term" value="F:glycosyltransferase activity"/>
    <property type="evidence" value="ECO:0007669"/>
    <property type="project" value="UniProtKB-UniRule"/>
</dbReference>
<dbReference type="GO" id="GO:0016020">
    <property type="term" value="C:membrane"/>
    <property type="evidence" value="ECO:0007669"/>
    <property type="project" value="UniProtKB-SubCell"/>
</dbReference>
<proteinExistence type="inferred from homology"/>
<evidence type="ECO:0000256" key="3">
    <source>
        <dbReference type="ARBA" id="ARBA00022676"/>
    </source>
</evidence>
<accession>A0A7E4URB0</accession>
<dbReference type="EC" id="2.4.1.-" evidence="6"/>
<keyword evidence="7" id="KW-1185">Reference proteome</keyword>
<dbReference type="WBParaSite" id="Pan_g11516.t1">
    <property type="protein sequence ID" value="Pan_g11516.t1"/>
    <property type="gene ID" value="Pan_g11516"/>
</dbReference>
<protein>
    <recommendedName>
        <fullName evidence="6">Glycosyltransferase family 92 protein</fullName>
        <ecNumber evidence="6">2.4.1.-</ecNumber>
    </recommendedName>
</protein>
<name>A0A7E4URB0_PANRE</name>
<comment type="similarity">
    <text evidence="2 6">Belongs to the glycosyltransferase 92 family.</text>
</comment>
<sequence>MNIKKFLIGVGSVDRDIEYGELTVFQANKKSYKFVSCMSRMVAVDDWAMVIFAMETFRYFGGELAVSPVECAVTEVMDLLRLYEKDGILKIQPGFKPKALPGTGVQWHKPSMVIYQEMVDGTEE</sequence>